<dbReference type="AlphaFoldDB" id="A0A084IJ52"/>
<dbReference type="CDD" id="cd07821">
    <property type="entry name" value="PYR_PYL_RCAR_like"/>
    <property type="match status" value="1"/>
</dbReference>
<dbReference type="SUPFAM" id="SSF55961">
    <property type="entry name" value="Bet v1-like"/>
    <property type="match status" value="1"/>
</dbReference>
<name>A0A084IJ52_SALHC</name>
<accession>A0A084IJ52</accession>
<sequence length="144" mass="15695">MERIFISRVIHASPDAVWAVLRDFNGMPEWHPAIADSTIEDGRAADAVGCVRSFHLADGAHLREQLTELSDANRRMRYIILDSPMPVTGYDASIEVLPITEDGGSLVVWTAEFEVPATEAEAMVETVSDGVFRAGLAAIAARLE</sequence>
<dbReference type="Gene3D" id="3.30.530.20">
    <property type="match status" value="1"/>
</dbReference>
<dbReference type="InterPro" id="IPR019587">
    <property type="entry name" value="Polyketide_cyclase/dehydratase"/>
</dbReference>
<dbReference type="EMBL" id="APNK01000023">
    <property type="protein sequence ID" value="KEZ76736.1"/>
    <property type="molecule type" value="Genomic_DNA"/>
</dbReference>
<comment type="caution">
    <text evidence="1">The sequence shown here is derived from an EMBL/GenBank/DDBJ whole genome shotgun (WGS) entry which is preliminary data.</text>
</comment>
<dbReference type="InterPro" id="IPR023393">
    <property type="entry name" value="START-like_dom_sf"/>
</dbReference>
<gene>
    <name evidence="1" type="ORF">C41B8_13410</name>
</gene>
<proteinExistence type="predicted"/>
<dbReference type="STRING" id="1304275.C41B8_13410"/>
<dbReference type="RefSeq" id="WP_037339193.1">
    <property type="nucleotide sequence ID" value="NZ_APNK01000023.1"/>
</dbReference>
<organism evidence="1 2">
    <name type="scientific">Salinisphaera hydrothermalis (strain C41B8)</name>
    <dbReference type="NCBI Taxonomy" id="1304275"/>
    <lineage>
        <taxon>Bacteria</taxon>
        <taxon>Pseudomonadati</taxon>
        <taxon>Pseudomonadota</taxon>
        <taxon>Gammaproteobacteria</taxon>
        <taxon>Salinisphaerales</taxon>
        <taxon>Salinisphaeraceae</taxon>
        <taxon>Salinisphaera</taxon>
    </lineage>
</organism>
<keyword evidence="2" id="KW-1185">Reference proteome</keyword>
<dbReference type="PANTHER" id="PTHR39332:SF7">
    <property type="entry name" value="SRPBCC FAMILY PROTEIN"/>
    <property type="match status" value="1"/>
</dbReference>
<reference evidence="1 2" key="1">
    <citation type="submission" date="2013-03" db="EMBL/GenBank/DDBJ databases">
        <title>Salinisphaera hydrothermalis C41B8 Genome Sequencing.</title>
        <authorList>
            <person name="Li C."/>
            <person name="Lai Q."/>
            <person name="Shao Z."/>
        </authorList>
    </citation>
    <scope>NUCLEOTIDE SEQUENCE [LARGE SCALE GENOMIC DNA]</scope>
    <source>
        <strain evidence="1 2">C41B8</strain>
    </source>
</reference>
<dbReference type="OrthoDB" id="1364128at2"/>
<dbReference type="PANTHER" id="PTHR39332">
    <property type="entry name" value="BLL4707 PROTEIN"/>
    <property type="match status" value="1"/>
</dbReference>
<dbReference type="Pfam" id="PF10604">
    <property type="entry name" value="Polyketide_cyc2"/>
    <property type="match status" value="1"/>
</dbReference>
<dbReference type="Proteomes" id="UP000028302">
    <property type="component" value="Unassembled WGS sequence"/>
</dbReference>
<dbReference type="eggNOG" id="COG2867">
    <property type="taxonomic scope" value="Bacteria"/>
</dbReference>
<evidence type="ECO:0000313" key="2">
    <source>
        <dbReference type="Proteomes" id="UP000028302"/>
    </source>
</evidence>
<protein>
    <submittedName>
        <fullName evidence="1">Alcohol dehydrogenase zinc-binding domain-containing protein</fullName>
    </submittedName>
</protein>
<evidence type="ECO:0000313" key="1">
    <source>
        <dbReference type="EMBL" id="KEZ76736.1"/>
    </source>
</evidence>